<evidence type="ECO:0000256" key="2">
    <source>
        <dbReference type="SAM" id="SignalP"/>
    </source>
</evidence>
<keyword evidence="4" id="KW-1185">Reference proteome</keyword>
<feature type="signal peptide" evidence="2">
    <location>
        <begin position="1"/>
        <end position="21"/>
    </location>
</feature>
<name>A0ABZ0JWP6_9GAMM</name>
<dbReference type="PANTHER" id="PTHR44103">
    <property type="entry name" value="PROPROTEIN CONVERTASE P"/>
    <property type="match status" value="1"/>
</dbReference>
<dbReference type="EMBL" id="CP136522">
    <property type="protein sequence ID" value="WOT04697.1"/>
    <property type="molecule type" value="Genomic_DNA"/>
</dbReference>
<dbReference type="RefSeq" id="WP_310472334.1">
    <property type="nucleotide sequence ID" value="NZ_CP136522.1"/>
</dbReference>
<dbReference type="Gene3D" id="2.130.10.130">
    <property type="entry name" value="Integrin alpha, N-terminal"/>
    <property type="match status" value="2"/>
</dbReference>
<proteinExistence type="predicted"/>
<dbReference type="PANTHER" id="PTHR44103:SF1">
    <property type="entry name" value="PROPROTEIN CONVERTASE P"/>
    <property type="match status" value="1"/>
</dbReference>
<protein>
    <submittedName>
        <fullName evidence="3">VCBS repeat-containing protein</fullName>
    </submittedName>
</protein>
<dbReference type="Proteomes" id="UP001529491">
    <property type="component" value="Chromosome"/>
</dbReference>
<evidence type="ECO:0000313" key="3">
    <source>
        <dbReference type="EMBL" id="WOT04697.1"/>
    </source>
</evidence>
<evidence type="ECO:0000313" key="4">
    <source>
        <dbReference type="Proteomes" id="UP001529491"/>
    </source>
</evidence>
<sequence>MEFVAKNLAVTALFVSVGVSAAPTTKLTLSESTLTAPFNLTHPVITADLLPAEGKELVTFGIDQLSSRWMAIYALQQGQYQLTVKLELPQFLHSFDITQQQAGMFQQLYFLSQDKLHLFEPSAEGESGQINAITDIRSLSFNTRPDYLSQGEFIADLNGDDLDDIIIPDFTQTHLLLAKKEGGFSQQVLAIKPQSRLFENGATYTQSKLYSTDLNLDGINDIVKVGEGELALYKQVANGMFSPVAEYVSVRQPISDINWWNRRDAYGEQLDQSELVYHKVEALNDINNDGITDLVLRYTKSSGVFDRVNDYEVYLGQNQQGKLVFPKVASSVVKAEGTLTGLEFVDIDNDEKVEVMVSGFDIGVTQIIGALLSGSIDQDVHLFKMNSQGHFALTPNMTQDVELNFSLSSGQSGGPVVKLADMNGDGLKDLILSESDDTLKVYLGLQGNKLFATAAQKYQVKLPQEGEMLKTDDLNGDGKHDIIIKYGRLDSKLLLNQFKVLLVD</sequence>
<dbReference type="Pfam" id="PF13517">
    <property type="entry name" value="FG-GAP_3"/>
    <property type="match status" value="2"/>
</dbReference>
<keyword evidence="1 2" id="KW-0732">Signal</keyword>
<feature type="chain" id="PRO_5047352848" evidence="2">
    <location>
        <begin position="22"/>
        <end position="504"/>
    </location>
</feature>
<reference evidence="3 4" key="1">
    <citation type="submission" date="2023-10" db="EMBL/GenBank/DDBJ databases">
        <title>Complete genome sequence of Shewanella sp. DAU334.</title>
        <authorList>
            <person name="Lee Y.-S."/>
            <person name="Jeong H.-R."/>
            <person name="Hwang E.-J."/>
            <person name="Choi Y.-L."/>
            <person name="Kim G.-D."/>
        </authorList>
    </citation>
    <scope>NUCLEOTIDE SEQUENCE [LARGE SCALE GENOMIC DNA]</scope>
    <source>
        <strain evidence="3 4">DAU334</strain>
    </source>
</reference>
<accession>A0ABZ0JWP6</accession>
<organism evidence="3 4">
    <name type="scientific">Shewanella youngdeokensis</name>
    <dbReference type="NCBI Taxonomy" id="2999068"/>
    <lineage>
        <taxon>Bacteria</taxon>
        <taxon>Pseudomonadati</taxon>
        <taxon>Pseudomonadota</taxon>
        <taxon>Gammaproteobacteria</taxon>
        <taxon>Alteromonadales</taxon>
        <taxon>Shewanellaceae</taxon>
        <taxon>Shewanella</taxon>
    </lineage>
</organism>
<gene>
    <name evidence="3" type="ORF">RGE70_15465</name>
</gene>
<dbReference type="InterPro" id="IPR028994">
    <property type="entry name" value="Integrin_alpha_N"/>
</dbReference>
<evidence type="ECO:0000256" key="1">
    <source>
        <dbReference type="ARBA" id="ARBA00022729"/>
    </source>
</evidence>
<dbReference type="SUPFAM" id="SSF69318">
    <property type="entry name" value="Integrin alpha N-terminal domain"/>
    <property type="match status" value="2"/>
</dbReference>
<dbReference type="InterPro" id="IPR013517">
    <property type="entry name" value="FG-GAP"/>
</dbReference>